<dbReference type="PROSITE" id="PS51551">
    <property type="entry name" value="EPHRIN_RBD_2"/>
    <property type="match status" value="1"/>
</dbReference>
<dbReference type="Pfam" id="PF00812">
    <property type="entry name" value="Ephrin"/>
    <property type="match status" value="1"/>
</dbReference>
<dbReference type="InterPro" id="IPR008972">
    <property type="entry name" value="Cupredoxin"/>
</dbReference>
<comment type="subcellular location">
    <subcellularLocation>
        <location evidence="1">Membrane</location>
    </subcellularLocation>
</comment>
<dbReference type="CDD" id="cd02675">
    <property type="entry name" value="Ephrin_ectodomain"/>
    <property type="match status" value="1"/>
</dbReference>
<reference evidence="10" key="1">
    <citation type="submission" date="2023-06" db="EMBL/GenBank/DDBJ databases">
        <title>Genomic analysis of the entomopathogenic nematode Steinernema hermaphroditum.</title>
        <authorList>
            <person name="Schwarz E.M."/>
            <person name="Heppert J.K."/>
            <person name="Baniya A."/>
            <person name="Schwartz H.T."/>
            <person name="Tan C.-H."/>
            <person name="Antoshechkin I."/>
            <person name="Sternberg P.W."/>
            <person name="Goodrich-Blair H."/>
            <person name="Dillman A.R."/>
        </authorList>
    </citation>
    <scope>NUCLEOTIDE SEQUENCE</scope>
    <source>
        <strain evidence="10">PS9179</strain>
        <tissue evidence="10">Whole animal</tissue>
    </source>
</reference>
<evidence type="ECO:0000256" key="7">
    <source>
        <dbReference type="RuleBase" id="RU004375"/>
    </source>
</evidence>
<sequence length="247" mass="27507">MSNTDHVKSVRIFDRVNIICPKPLGADVYEFSKLYAVNRRGYERCELIEPKLIGVCLSPQKPSSMSIVFRDFSPLPGALEFRAGHSYYIISTSNGSLSGIENTSDGLCKAQHMKLKFEVLSDEEHDDPKPHTQSNEYDAAAGSPANGDENPVMYIIHTINPESEDDGFAGSVQPNLVLISLCLAHPQLDDHGIKNGELAVAQVRAYFKRVRDKHTDRYLDVLTDACQSLIQKEHDDNAAIDEKSEEE</sequence>
<dbReference type="EMBL" id="JAUCMV010000005">
    <property type="protein sequence ID" value="KAK0399826.1"/>
    <property type="molecule type" value="Genomic_DNA"/>
</dbReference>
<evidence type="ECO:0000256" key="2">
    <source>
        <dbReference type="ARBA" id="ARBA00022729"/>
    </source>
</evidence>
<evidence type="ECO:0000259" key="9">
    <source>
        <dbReference type="PROSITE" id="PS51551"/>
    </source>
</evidence>
<proteinExistence type="inferred from homology"/>
<dbReference type="Proteomes" id="UP001175271">
    <property type="component" value="Unassembled WGS sequence"/>
</dbReference>
<evidence type="ECO:0000256" key="1">
    <source>
        <dbReference type="ARBA" id="ARBA00004370"/>
    </source>
</evidence>
<name>A0AA39LJB0_9BILA</name>
<dbReference type="Gene3D" id="2.60.40.420">
    <property type="entry name" value="Cupredoxins - blue copper proteins"/>
    <property type="match status" value="1"/>
</dbReference>
<gene>
    <name evidence="10" type="ORF">QR680_003233</name>
</gene>
<evidence type="ECO:0000256" key="4">
    <source>
        <dbReference type="ARBA" id="ARBA00023157"/>
    </source>
</evidence>
<protein>
    <recommendedName>
        <fullName evidence="9">Ephrin RBD domain-containing protein</fullName>
    </recommendedName>
</protein>
<keyword evidence="3 7" id="KW-0472">Membrane</keyword>
<comment type="similarity">
    <text evidence="6 7">Belongs to the ephrin family.</text>
</comment>
<evidence type="ECO:0000256" key="5">
    <source>
        <dbReference type="ARBA" id="ARBA00023180"/>
    </source>
</evidence>
<dbReference type="GO" id="GO:0048013">
    <property type="term" value="P:ephrin receptor signaling pathway"/>
    <property type="evidence" value="ECO:0007669"/>
    <property type="project" value="TreeGrafter"/>
</dbReference>
<dbReference type="SUPFAM" id="SSF49503">
    <property type="entry name" value="Cupredoxins"/>
    <property type="match status" value="1"/>
</dbReference>
<organism evidence="10 11">
    <name type="scientific">Steinernema hermaphroditum</name>
    <dbReference type="NCBI Taxonomy" id="289476"/>
    <lineage>
        <taxon>Eukaryota</taxon>
        <taxon>Metazoa</taxon>
        <taxon>Ecdysozoa</taxon>
        <taxon>Nematoda</taxon>
        <taxon>Chromadorea</taxon>
        <taxon>Rhabditida</taxon>
        <taxon>Tylenchina</taxon>
        <taxon>Panagrolaimomorpha</taxon>
        <taxon>Strongyloidoidea</taxon>
        <taxon>Steinernematidae</taxon>
        <taxon>Steinernema</taxon>
    </lineage>
</organism>
<dbReference type="GO" id="GO:0007411">
    <property type="term" value="P:axon guidance"/>
    <property type="evidence" value="ECO:0007669"/>
    <property type="project" value="TreeGrafter"/>
</dbReference>
<keyword evidence="11" id="KW-1185">Reference proteome</keyword>
<dbReference type="PANTHER" id="PTHR11304:SF29">
    <property type="entry name" value="EPHRIN"/>
    <property type="match status" value="1"/>
</dbReference>
<dbReference type="PANTHER" id="PTHR11304">
    <property type="entry name" value="EPHRIN"/>
    <property type="match status" value="1"/>
</dbReference>
<comment type="caution">
    <text evidence="6">Lacks conserved residue(s) required for the propagation of feature annotation.</text>
</comment>
<feature type="domain" description="Ephrin RBD" evidence="9">
    <location>
        <begin position="1"/>
        <end position="119"/>
    </location>
</feature>
<evidence type="ECO:0000256" key="8">
    <source>
        <dbReference type="SAM" id="MobiDB-lite"/>
    </source>
</evidence>
<dbReference type="InterPro" id="IPR001799">
    <property type="entry name" value="Ephrin_RBD"/>
</dbReference>
<keyword evidence="2" id="KW-0732">Signal</keyword>
<evidence type="ECO:0000256" key="6">
    <source>
        <dbReference type="PROSITE-ProRule" id="PRU00884"/>
    </source>
</evidence>
<dbReference type="GO" id="GO:0046875">
    <property type="term" value="F:ephrin receptor binding"/>
    <property type="evidence" value="ECO:0007669"/>
    <property type="project" value="TreeGrafter"/>
</dbReference>
<comment type="caution">
    <text evidence="10">The sequence shown here is derived from an EMBL/GenBank/DDBJ whole genome shotgun (WGS) entry which is preliminary data.</text>
</comment>
<evidence type="ECO:0000313" key="11">
    <source>
        <dbReference type="Proteomes" id="UP001175271"/>
    </source>
</evidence>
<dbReference type="AlphaFoldDB" id="A0AA39LJB0"/>
<evidence type="ECO:0000313" key="10">
    <source>
        <dbReference type="EMBL" id="KAK0399826.1"/>
    </source>
</evidence>
<dbReference type="GO" id="GO:0005886">
    <property type="term" value="C:plasma membrane"/>
    <property type="evidence" value="ECO:0007669"/>
    <property type="project" value="TreeGrafter"/>
</dbReference>
<accession>A0AA39LJB0</accession>
<keyword evidence="4" id="KW-1015">Disulfide bond</keyword>
<dbReference type="PRINTS" id="PR01347">
    <property type="entry name" value="EPHRIN"/>
</dbReference>
<evidence type="ECO:0000256" key="3">
    <source>
        <dbReference type="ARBA" id="ARBA00023136"/>
    </source>
</evidence>
<dbReference type="InterPro" id="IPR031328">
    <property type="entry name" value="Ephrin"/>
</dbReference>
<feature type="region of interest" description="Disordered" evidence="8">
    <location>
        <begin position="122"/>
        <end position="146"/>
    </location>
</feature>
<keyword evidence="5" id="KW-0325">Glycoprotein</keyword>